<comment type="caution">
    <text evidence="1">The sequence shown here is derived from an EMBL/GenBank/DDBJ whole genome shotgun (WGS) entry which is preliminary data.</text>
</comment>
<accession>A0A388ST12</accession>
<proteinExistence type="predicted"/>
<protein>
    <recommendedName>
        <fullName evidence="3">Allene oxide cyclase</fullName>
    </recommendedName>
</protein>
<dbReference type="EMBL" id="BGZL01000002">
    <property type="protein sequence ID" value="GBP99585.1"/>
    <property type="molecule type" value="Genomic_DNA"/>
</dbReference>
<dbReference type="InterPro" id="IPR034871">
    <property type="entry name" value="Allene_oxi_cyc_sf"/>
</dbReference>
<organism evidence="1 2">
    <name type="scientific">Streptomyces spongiicola</name>
    <dbReference type="NCBI Taxonomy" id="1690221"/>
    <lineage>
        <taxon>Bacteria</taxon>
        <taxon>Bacillati</taxon>
        <taxon>Actinomycetota</taxon>
        <taxon>Actinomycetes</taxon>
        <taxon>Kitasatosporales</taxon>
        <taxon>Streptomycetaceae</taxon>
        <taxon>Streptomyces</taxon>
    </lineage>
</organism>
<name>A0A388ST12_9ACTN</name>
<evidence type="ECO:0000313" key="2">
    <source>
        <dbReference type="Proteomes" id="UP000265354"/>
    </source>
</evidence>
<dbReference type="InterPro" id="IPR044859">
    <property type="entry name" value="Allene_oxi_cyc_Dirigent"/>
</dbReference>
<dbReference type="GO" id="GO:0046423">
    <property type="term" value="F:allene-oxide cyclase activity"/>
    <property type="evidence" value="ECO:0007669"/>
    <property type="project" value="InterPro"/>
</dbReference>
<dbReference type="GO" id="GO:0009695">
    <property type="term" value="P:jasmonic acid biosynthetic process"/>
    <property type="evidence" value="ECO:0007669"/>
    <property type="project" value="InterPro"/>
</dbReference>
<dbReference type="AlphaFoldDB" id="A0A388ST12"/>
<gene>
    <name evidence="1" type="ORF">SSP531S_09800</name>
</gene>
<dbReference type="Gene3D" id="2.40.480.10">
    <property type="entry name" value="Allene oxide cyclase-like"/>
    <property type="match status" value="1"/>
</dbReference>
<evidence type="ECO:0008006" key="3">
    <source>
        <dbReference type="Google" id="ProtNLM"/>
    </source>
</evidence>
<reference evidence="1 2" key="1">
    <citation type="submission" date="2018-07" db="EMBL/GenBank/DDBJ databases">
        <title>Whole Genome Shotgun Sequence of Streptomyces spongiicola strain 531S.</title>
        <authorList>
            <person name="Dohra H."/>
            <person name="Kodani S."/>
        </authorList>
    </citation>
    <scope>NUCLEOTIDE SEQUENCE [LARGE SCALE GENOMIC DNA]</scope>
    <source>
        <strain evidence="1 2">531S</strain>
    </source>
</reference>
<dbReference type="Proteomes" id="UP000265354">
    <property type="component" value="Unassembled WGS sequence"/>
</dbReference>
<sequence>MILCRIQEPTAQGEDRMLSLPKWGVVAATALSVAALVSPVSASDDPSGRHRGAAPDRVQVLSLTSTGTGTTMVDNGTPGPGLGDQVVITAELFRNGRSYGTEAAVCTRVAPMTTHCTGTFSLPLGQVTWQHLQTTPVGTPPRDFDVAVTGGTGAYRTVRGHAHIERIAQDGGAFTLFLVR</sequence>
<dbReference type="SUPFAM" id="SSF141493">
    <property type="entry name" value="Allene oxide cyclase-like"/>
    <property type="match status" value="1"/>
</dbReference>
<evidence type="ECO:0000313" key="1">
    <source>
        <dbReference type="EMBL" id="GBP99585.1"/>
    </source>
</evidence>